<dbReference type="InterPro" id="IPR000792">
    <property type="entry name" value="Tscrpt_reg_LuxR_C"/>
</dbReference>
<dbReference type="AlphaFoldDB" id="A0A6N4WB97"/>
<keyword evidence="3" id="KW-0804">Transcription</keyword>
<evidence type="ECO:0000259" key="4">
    <source>
        <dbReference type="PROSITE" id="PS50043"/>
    </source>
</evidence>
<evidence type="ECO:0000313" key="5">
    <source>
        <dbReference type="EMBL" id="BBZ77334.1"/>
    </source>
</evidence>
<evidence type="ECO:0000256" key="1">
    <source>
        <dbReference type="ARBA" id="ARBA00023015"/>
    </source>
</evidence>
<feature type="domain" description="HTH luxR-type" evidence="4">
    <location>
        <begin position="1"/>
        <end position="44"/>
    </location>
</feature>
<gene>
    <name evidence="5" type="ORF">MANY_26710</name>
</gene>
<keyword evidence="6" id="KW-1185">Reference proteome</keyword>
<sequence>MTNRDIAERLVVSTRTVEGHVYRMFAKLNITDREGLAALIRGND</sequence>
<dbReference type="InterPro" id="IPR016032">
    <property type="entry name" value="Sig_transdc_resp-reg_C-effctor"/>
</dbReference>
<evidence type="ECO:0000256" key="2">
    <source>
        <dbReference type="ARBA" id="ARBA00023125"/>
    </source>
</evidence>
<dbReference type="KEGG" id="many:MANY_26710"/>
<name>A0A6N4WB97_9MYCO</name>
<protein>
    <recommendedName>
        <fullName evidence="4">HTH luxR-type domain-containing protein</fullName>
    </recommendedName>
</protein>
<dbReference type="InterPro" id="IPR036388">
    <property type="entry name" value="WH-like_DNA-bd_sf"/>
</dbReference>
<dbReference type="Gene3D" id="1.10.10.10">
    <property type="entry name" value="Winged helix-like DNA-binding domain superfamily/Winged helix DNA-binding domain"/>
    <property type="match status" value="1"/>
</dbReference>
<dbReference type="RefSeq" id="WP_163804658.1">
    <property type="nucleotide sequence ID" value="NZ_AP022620.1"/>
</dbReference>
<dbReference type="PANTHER" id="PTHR44688">
    <property type="entry name" value="DNA-BINDING TRANSCRIPTIONAL ACTIVATOR DEVR_DOSR"/>
    <property type="match status" value="1"/>
</dbReference>
<accession>A0A6N4WB97</accession>
<dbReference type="Pfam" id="PF00196">
    <property type="entry name" value="GerE"/>
    <property type="match status" value="1"/>
</dbReference>
<keyword evidence="1" id="KW-0805">Transcription regulation</keyword>
<keyword evidence="2" id="KW-0238">DNA-binding</keyword>
<dbReference type="SUPFAM" id="SSF46894">
    <property type="entry name" value="C-terminal effector domain of the bipartite response regulators"/>
    <property type="match status" value="1"/>
</dbReference>
<evidence type="ECO:0000256" key="3">
    <source>
        <dbReference type="ARBA" id="ARBA00023163"/>
    </source>
</evidence>
<dbReference type="GO" id="GO:0006355">
    <property type="term" value="P:regulation of DNA-templated transcription"/>
    <property type="evidence" value="ECO:0007669"/>
    <property type="project" value="InterPro"/>
</dbReference>
<dbReference type="PROSITE" id="PS50043">
    <property type="entry name" value="HTH_LUXR_2"/>
    <property type="match status" value="1"/>
</dbReference>
<proteinExistence type="predicted"/>
<dbReference type="EMBL" id="AP022620">
    <property type="protein sequence ID" value="BBZ77334.1"/>
    <property type="molecule type" value="Genomic_DNA"/>
</dbReference>
<dbReference type="SMART" id="SM00421">
    <property type="entry name" value="HTH_LUXR"/>
    <property type="match status" value="1"/>
</dbReference>
<reference evidence="5 6" key="1">
    <citation type="journal article" date="2019" name="Emerg. Microbes Infect.">
        <title>Comprehensive subspecies identification of 175 nontuberculous mycobacteria species based on 7547 genomic profiles.</title>
        <authorList>
            <person name="Matsumoto Y."/>
            <person name="Kinjo T."/>
            <person name="Motooka D."/>
            <person name="Nabeya D."/>
            <person name="Jung N."/>
            <person name="Uechi K."/>
            <person name="Horii T."/>
            <person name="Iida T."/>
            <person name="Fujita J."/>
            <person name="Nakamura S."/>
        </authorList>
    </citation>
    <scope>NUCLEOTIDE SEQUENCE [LARGE SCALE GENOMIC DNA]</scope>
    <source>
        <strain evidence="5 6">JCM 30275</strain>
    </source>
</reference>
<dbReference type="GO" id="GO:0003677">
    <property type="term" value="F:DNA binding"/>
    <property type="evidence" value="ECO:0007669"/>
    <property type="project" value="UniProtKB-KW"/>
</dbReference>
<dbReference type="Proteomes" id="UP000467249">
    <property type="component" value="Chromosome"/>
</dbReference>
<organism evidence="5 6">
    <name type="scientific">Mycolicibacterium anyangense</name>
    <dbReference type="NCBI Taxonomy" id="1431246"/>
    <lineage>
        <taxon>Bacteria</taxon>
        <taxon>Bacillati</taxon>
        <taxon>Actinomycetota</taxon>
        <taxon>Actinomycetes</taxon>
        <taxon>Mycobacteriales</taxon>
        <taxon>Mycobacteriaceae</taxon>
        <taxon>Mycolicibacterium</taxon>
    </lineage>
</organism>
<dbReference type="PANTHER" id="PTHR44688:SF16">
    <property type="entry name" value="DNA-BINDING TRANSCRIPTIONAL ACTIVATOR DEVR_DOSR"/>
    <property type="match status" value="1"/>
</dbReference>
<evidence type="ECO:0000313" key="6">
    <source>
        <dbReference type="Proteomes" id="UP000467249"/>
    </source>
</evidence>